<dbReference type="PROSITE" id="PS50082">
    <property type="entry name" value="WD_REPEATS_2"/>
    <property type="match status" value="3"/>
</dbReference>
<evidence type="ECO:0000256" key="5">
    <source>
        <dbReference type="SAM" id="MobiDB-lite"/>
    </source>
</evidence>
<feature type="repeat" description="WD" evidence="3">
    <location>
        <begin position="114"/>
        <end position="155"/>
    </location>
</feature>
<keyword evidence="2" id="KW-0677">Repeat</keyword>
<keyword evidence="7" id="KW-1185">Reference proteome</keyword>
<dbReference type="Proteomes" id="UP000015104">
    <property type="component" value="Unassembled WGS sequence"/>
</dbReference>
<proteinExistence type="predicted"/>
<accession>T1KL63</accession>
<dbReference type="EMBL" id="CAEY01000210">
    <property type="status" value="NOT_ANNOTATED_CDS"/>
    <property type="molecule type" value="Genomic_DNA"/>
</dbReference>
<feature type="region of interest" description="Disordered" evidence="5">
    <location>
        <begin position="524"/>
        <end position="594"/>
    </location>
</feature>
<evidence type="ECO:0000313" key="7">
    <source>
        <dbReference type="Proteomes" id="UP000015104"/>
    </source>
</evidence>
<dbReference type="Pfam" id="PF00400">
    <property type="entry name" value="WD40"/>
    <property type="match status" value="3"/>
</dbReference>
<dbReference type="GO" id="GO:0080008">
    <property type="term" value="C:Cul4-RING E3 ubiquitin ligase complex"/>
    <property type="evidence" value="ECO:0007669"/>
    <property type="project" value="TreeGrafter"/>
</dbReference>
<dbReference type="PROSITE" id="PS50294">
    <property type="entry name" value="WD_REPEATS_REGION"/>
    <property type="match status" value="2"/>
</dbReference>
<sequence length="1018" mass="114040">MATTGITHSLIANNFGGPVKDVHNSVSALTAREYGYTSNLSVAQNQTIDYLIRARYRKATGLYSKDLYAHYGCINAIEFSNNGQLMVSGGDDRRVLLWNVEKALSDKDKPIVMKAEHTSNIFCLGLDSDNRHIFSGGNDEQVIIHDVETREPLKVILHREVVYCLSVDPQNDNLFATACDEGRIFLFDLRVPYNMDNLPVLIHTRSAFQSVMHNPVEPRLIVTANSREGVSLWDIRKPRVDLIKYNGGLVTSQSAMSVRFNSNGSKIVALRRRLPVILYNTLSPHPIAEFDDKDYYNSCTMKSCCFAGSKDEYILSGSDDFRLYMWKIPDEILEKDFSSDGIKWVDQTHLILRGHRSIVNQVRYNYSNSTIASSGVEKVIKVWSIFDIFDPKESDPKNTCSLDDRKVYSHEEYIQLVLESGHLAAHDYSNQSVQEDPRMIAFFDSLVQRDIEGLTTDSNSEDSDFASRFSLITRNHARIESLSELSSSDEEKELLHLCDDQIVGYIKSFSERMESSVNRLYGTDSKSSAVVPNSKNADSSKSDSNNAVNDNQNSNDVLCKPSTSSARPSSSSLATSSSSLSASRSQATDSNNDNIDVDANKISILINEKKKEQLRKATRYALKSTKIRLRRLKKHLARDKEEKSKACDKTSGLSIEDKERRKEQLEGVLEILERLAQKVDNGLKNNRGHLHKMMVRLRYLANRNNFLWRGGSPESPLGFDSDDDPPLIGGNDLLNEVRMAHRLADLLTDGIVEHLSLEDDDDEDSLVEDRSISTDSTCGSDGEKSASNSTDTSISQIKSPDTNRSQTKSPDSNRSQIKSPDSSTSSSSDEDLNKRQRRRKASERRRNLNKKCVSNKYVDSSSSSSSSSSSDNDSEAEEPEKRILPMVNLRYDEESDDAGFDGDTESAKKKSANGAVKSKAPISNNNSQETASTSANDQLKDLSSNHDDEKSDDINNNKNLNSDTKEKDHQNHESGQPSKVNNVTIKTVNNTGKCFRKRKNLESNSEKVVYKSIKRKHD</sequence>
<dbReference type="KEGG" id="tut:107365228"/>
<feature type="compositionally biased region" description="Low complexity" evidence="5">
    <location>
        <begin position="859"/>
        <end position="871"/>
    </location>
</feature>
<evidence type="ECO:0000256" key="4">
    <source>
        <dbReference type="SAM" id="Coils"/>
    </source>
</evidence>
<dbReference type="InterPro" id="IPR036322">
    <property type="entry name" value="WD40_repeat_dom_sf"/>
</dbReference>
<evidence type="ECO:0000256" key="3">
    <source>
        <dbReference type="PROSITE-ProRule" id="PRU00221"/>
    </source>
</evidence>
<feature type="compositionally biased region" description="Basic residues" evidence="5">
    <location>
        <begin position="835"/>
        <end position="849"/>
    </location>
</feature>
<feature type="region of interest" description="Disordered" evidence="5">
    <location>
        <begin position="759"/>
        <end position="987"/>
    </location>
</feature>
<dbReference type="STRING" id="32264.T1KL63"/>
<dbReference type="eggNOG" id="KOG4227">
    <property type="taxonomic scope" value="Eukaryota"/>
</dbReference>
<feature type="repeat" description="WD" evidence="3">
    <location>
        <begin position="352"/>
        <end position="385"/>
    </location>
</feature>
<dbReference type="InterPro" id="IPR045151">
    <property type="entry name" value="DCAF8"/>
</dbReference>
<feature type="compositionally biased region" description="Basic and acidic residues" evidence="5">
    <location>
        <begin position="963"/>
        <end position="972"/>
    </location>
</feature>
<keyword evidence="1 3" id="KW-0853">WD repeat</keyword>
<feature type="compositionally biased region" description="Polar residues" evidence="5">
    <location>
        <begin position="773"/>
        <end position="814"/>
    </location>
</feature>
<dbReference type="AlphaFoldDB" id="T1KL63"/>
<dbReference type="EnsemblMetazoa" id="tetur14g01320.1">
    <property type="protein sequence ID" value="tetur14g01320.1"/>
    <property type="gene ID" value="tetur14g01320"/>
</dbReference>
<dbReference type="PROSITE" id="PS00678">
    <property type="entry name" value="WD_REPEATS_1"/>
    <property type="match status" value="1"/>
</dbReference>
<feature type="compositionally biased region" description="Low complexity" evidence="5">
    <location>
        <begin position="815"/>
        <end position="827"/>
    </location>
</feature>
<dbReference type="PANTHER" id="PTHR15574">
    <property type="entry name" value="WD REPEAT DOMAIN-CONTAINING FAMILY"/>
    <property type="match status" value="1"/>
</dbReference>
<dbReference type="Gene3D" id="2.130.10.10">
    <property type="entry name" value="YVTN repeat-like/Quinoprotein amine dehydrogenase"/>
    <property type="match status" value="1"/>
</dbReference>
<protein>
    <submittedName>
        <fullName evidence="6">Uncharacterized protein</fullName>
    </submittedName>
</protein>
<dbReference type="InterPro" id="IPR001680">
    <property type="entry name" value="WD40_rpt"/>
</dbReference>
<evidence type="ECO:0000256" key="2">
    <source>
        <dbReference type="ARBA" id="ARBA00022737"/>
    </source>
</evidence>
<feature type="coiled-coil region" evidence="4">
    <location>
        <begin position="622"/>
        <end position="678"/>
    </location>
</feature>
<keyword evidence="4" id="KW-0175">Coiled coil</keyword>
<dbReference type="InterPro" id="IPR019775">
    <property type="entry name" value="WD40_repeat_CS"/>
</dbReference>
<organism evidence="6 7">
    <name type="scientific">Tetranychus urticae</name>
    <name type="common">Two-spotted spider mite</name>
    <dbReference type="NCBI Taxonomy" id="32264"/>
    <lineage>
        <taxon>Eukaryota</taxon>
        <taxon>Metazoa</taxon>
        <taxon>Ecdysozoa</taxon>
        <taxon>Arthropoda</taxon>
        <taxon>Chelicerata</taxon>
        <taxon>Arachnida</taxon>
        <taxon>Acari</taxon>
        <taxon>Acariformes</taxon>
        <taxon>Trombidiformes</taxon>
        <taxon>Prostigmata</taxon>
        <taxon>Eleutherengona</taxon>
        <taxon>Raphignathae</taxon>
        <taxon>Tetranychoidea</taxon>
        <taxon>Tetranychidae</taxon>
        <taxon>Tetranychus</taxon>
    </lineage>
</organism>
<gene>
    <name evidence="6" type="primary">107365228</name>
</gene>
<dbReference type="GO" id="GO:0005737">
    <property type="term" value="C:cytoplasm"/>
    <property type="evidence" value="ECO:0007669"/>
    <property type="project" value="TreeGrafter"/>
</dbReference>
<dbReference type="OMA" id="TRNHARI"/>
<dbReference type="SMART" id="SM00320">
    <property type="entry name" value="WD40"/>
    <property type="match status" value="5"/>
</dbReference>
<evidence type="ECO:0000313" key="6">
    <source>
        <dbReference type="EnsemblMetazoa" id="tetur14g01320.1"/>
    </source>
</evidence>
<dbReference type="SUPFAM" id="SSF50978">
    <property type="entry name" value="WD40 repeat-like"/>
    <property type="match status" value="1"/>
</dbReference>
<feature type="compositionally biased region" description="Basic and acidic residues" evidence="5">
    <location>
        <begin position="938"/>
        <end position="955"/>
    </location>
</feature>
<reference evidence="7" key="1">
    <citation type="submission" date="2011-08" db="EMBL/GenBank/DDBJ databases">
        <authorList>
            <person name="Rombauts S."/>
        </authorList>
    </citation>
    <scope>NUCLEOTIDE SEQUENCE</scope>
    <source>
        <strain evidence="7">London</strain>
    </source>
</reference>
<feature type="compositionally biased region" description="Acidic residues" evidence="5">
    <location>
        <begin position="893"/>
        <end position="904"/>
    </location>
</feature>
<feature type="compositionally biased region" description="Polar residues" evidence="5">
    <location>
        <begin position="921"/>
        <end position="937"/>
    </location>
</feature>
<feature type="repeat" description="WD" evidence="3">
    <location>
        <begin position="67"/>
        <end position="101"/>
    </location>
</feature>
<dbReference type="HOGENOM" id="CLU_296535_0_0_1"/>
<dbReference type="InterPro" id="IPR015943">
    <property type="entry name" value="WD40/YVTN_repeat-like_dom_sf"/>
</dbReference>
<evidence type="ECO:0000256" key="1">
    <source>
        <dbReference type="ARBA" id="ARBA00022574"/>
    </source>
</evidence>
<dbReference type="PANTHER" id="PTHR15574:SF43">
    <property type="entry name" value="DDB1- AND CUL4-ASSOCIATED FACTOR 5"/>
    <property type="match status" value="1"/>
</dbReference>
<name>T1KL63_TETUR</name>
<feature type="compositionally biased region" description="Low complexity" evidence="5">
    <location>
        <begin position="533"/>
        <end position="585"/>
    </location>
</feature>
<dbReference type="OrthoDB" id="5573735at2759"/>
<dbReference type="GO" id="GO:0045717">
    <property type="term" value="P:negative regulation of fatty acid biosynthetic process"/>
    <property type="evidence" value="ECO:0007669"/>
    <property type="project" value="TreeGrafter"/>
</dbReference>
<reference evidence="6" key="2">
    <citation type="submission" date="2015-06" db="UniProtKB">
        <authorList>
            <consortium name="EnsemblMetazoa"/>
        </authorList>
    </citation>
    <scope>IDENTIFICATION</scope>
</reference>